<proteinExistence type="predicted"/>
<dbReference type="Gene3D" id="3.80.10.10">
    <property type="entry name" value="Ribonuclease Inhibitor"/>
    <property type="match status" value="1"/>
</dbReference>
<feature type="region of interest" description="Disordered" evidence="1">
    <location>
        <begin position="958"/>
        <end position="1029"/>
    </location>
</feature>
<name>A0A0G4HDD9_9ALVE</name>
<dbReference type="InterPro" id="IPR036436">
    <property type="entry name" value="Disintegrin_dom_sf"/>
</dbReference>
<sequence length="1029" mass="110323">MKVSGTVLLLLSVGAGAFDFLEELKGLVPSGLGFFDSPTAKKSSQQAGPFVLPVEQCEALKGPKAKCGDGKLNLSTEECDDGEDNGKPGSICLADCTYAPEARCGELVIDTLAAYEEAQICGTAYRIRVTLPDEIDFTLRNLRFVFNLDDGPGGFLDFEASTGIKSILMPNLIWTRSGVRITGDQNFKLESASFPSYLFPRELFVNDAPLLRSFSAPRLLSATSFFGMNNLTMLESLDLQSLLIPQNLQLIDLPALREISLPSFKSTQFVDIRDMPLLERIDLPSLYAVEEFEFVNLPALKTLNAPQFLLTSGIPQAIDGGFQNLGSAQIRFCSLPAFEVRTLNEVCAGTCTVFGPTSDICRTEIKKEDEVGKGKVLPGFDLSGLAEMKGGNSLQQSDEGALDVFSSPWGTQKGEGKEKEKERGECPEFPLTYREKAPPVCGNGIVEAGEECDGDERVCENETCTFKASAVCGDADVNSEIFLNSTADVESILDCAVILSRIVIADGVPPVIELPLAEIIQTFQPRTGLELTIPLRKLSLPRARVTGTIDFEDPGISFPALEEIDLPCVRFVREFLASSTPLLKVPKLPKVETIRSVSLDGCADAPPSDFILPSAFSVTDLKWNNCPSLRNVELPVAAYFRTDMEFRNNTGLSSILVPESCVSASPQVELINNPSLQLTDLSSQVFIDADTFNGGSSIDIIFNGGVFEEGSSPDGIVLQFCSLFVTVAEGVVERGCNATEPSTPSGCFVQDATSKECGGAKKEKAKTDLFGGLGALPPLKFDLNLPKSEPPSATQPVVVSHEQPVLPSVSVSGDISSLSPDDAVSPTSTVTSTAEGSPTSGGTAHFRKEISEEEMDTFVEELTDFCTRNGVQSKKSFDRAVWTIRNKMKLSPSKRQMVDAYLRLTEAKRIPHNPTVEHQMVGKGLGKEIVEETQTAQDRDAATEILADMYQDLLSNLLVDSPSSPSAQNSSETNAHTGTGGVEGKGEGPSSKTTSSSTSTGDGEGDGDGISVEKEKGVVPGGEETTGSD</sequence>
<dbReference type="EMBL" id="CDMZ01002363">
    <property type="protein sequence ID" value="CEM42032.1"/>
    <property type="molecule type" value="Genomic_DNA"/>
</dbReference>
<dbReference type="InterPro" id="IPR032675">
    <property type="entry name" value="LRR_dom_sf"/>
</dbReference>
<keyword evidence="2" id="KW-0732">Signal</keyword>
<feature type="region of interest" description="Disordered" evidence="1">
    <location>
        <begin position="404"/>
        <end position="425"/>
    </location>
</feature>
<feature type="signal peptide" evidence="2">
    <location>
        <begin position="1"/>
        <end position="17"/>
    </location>
</feature>
<gene>
    <name evidence="3" type="ORF">Cvel_26467</name>
</gene>
<evidence type="ECO:0000256" key="2">
    <source>
        <dbReference type="SAM" id="SignalP"/>
    </source>
</evidence>
<feature type="compositionally biased region" description="Low complexity" evidence="1">
    <location>
        <begin position="961"/>
        <end position="971"/>
    </location>
</feature>
<accession>A0A0G4HDD9</accession>
<organism evidence="3">
    <name type="scientific">Chromera velia CCMP2878</name>
    <dbReference type="NCBI Taxonomy" id="1169474"/>
    <lineage>
        <taxon>Eukaryota</taxon>
        <taxon>Sar</taxon>
        <taxon>Alveolata</taxon>
        <taxon>Colpodellida</taxon>
        <taxon>Chromeraceae</taxon>
        <taxon>Chromera</taxon>
    </lineage>
</organism>
<feature type="compositionally biased region" description="Low complexity" evidence="1">
    <location>
        <begin position="810"/>
        <end position="833"/>
    </location>
</feature>
<dbReference type="VEuPathDB" id="CryptoDB:Cvel_26467"/>
<reference evidence="3" key="1">
    <citation type="submission" date="2014-11" db="EMBL/GenBank/DDBJ databases">
        <authorList>
            <person name="Otto D Thomas"/>
            <person name="Naeem Raeece"/>
        </authorList>
    </citation>
    <scope>NUCLEOTIDE SEQUENCE</scope>
</reference>
<feature type="compositionally biased region" description="Low complexity" evidence="1">
    <location>
        <begin position="988"/>
        <end position="1001"/>
    </location>
</feature>
<dbReference type="AlphaFoldDB" id="A0A0G4HDD9"/>
<evidence type="ECO:0000256" key="1">
    <source>
        <dbReference type="SAM" id="MobiDB-lite"/>
    </source>
</evidence>
<protein>
    <submittedName>
        <fullName evidence="3">Uncharacterized protein</fullName>
    </submittedName>
</protein>
<feature type="chain" id="PRO_5005191692" evidence="2">
    <location>
        <begin position="18"/>
        <end position="1029"/>
    </location>
</feature>
<feature type="compositionally biased region" description="Basic and acidic residues" evidence="1">
    <location>
        <begin position="414"/>
        <end position="425"/>
    </location>
</feature>
<dbReference type="PhylomeDB" id="A0A0G4HDD9"/>
<feature type="region of interest" description="Disordered" evidence="1">
    <location>
        <begin position="810"/>
        <end position="844"/>
    </location>
</feature>
<dbReference type="Gene3D" id="4.10.70.10">
    <property type="entry name" value="Disintegrin domain"/>
    <property type="match status" value="1"/>
</dbReference>
<dbReference type="SUPFAM" id="SSF52058">
    <property type="entry name" value="L domain-like"/>
    <property type="match status" value="1"/>
</dbReference>
<evidence type="ECO:0000313" key="3">
    <source>
        <dbReference type="EMBL" id="CEM42032.1"/>
    </source>
</evidence>